<evidence type="ECO:0000313" key="4">
    <source>
        <dbReference type="Proteomes" id="UP000526734"/>
    </source>
</evidence>
<dbReference type="Pfam" id="PF08044">
    <property type="entry name" value="DUF1707"/>
    <property type="match status" value="1"/>
</dbReference>
<proteinExistence type="predicted"/>
<accession>A0A7W3VT34</accession>
<feature type="transmembrane region" description="Helical" evidence="1">
    <location>
        <begin position="91"/>
        <end position="113"/>
    </location>
</feature>
<feature type="domain" description="DUF1707" evidence="2">
    <location>
        <begin position="7"/>
        <end position="59"/>
    </location>
</feature>
<dbReference type="Proteomes" id="UP000526734">
    <property type="component" value="Unassembled WGS sequence"/>
</dbReference>
<keyword evidence="4" id="KW-1185">Reference proteome</keyword>
<dbReference type="PANTHER" id="PTHR40763:SF4">
    <property type="entry name" value="DUF1707 DOMAIN-CONTAINING PROTEIN"/>
    <property type="match status" value="1"/>
</dbReference>
<reference evidence="3 4" key="1">
    <citation type="submission" date="2020-08" db="EMBL/GenBank/DDBJ databases">
        <title>Amycolatopsis sp. nov. DR6-1 isolated from Dendrobium heterocarpum.</title>
        <authorList>
            <person name="Tedsree N."/>
            <person name="Kuncharoen N."/>
            <person name="Likhitwitayawuid K."/>
            <person name="Tanasupawat S."/>
        </authorList>
    </citation>
    <scope>NUCLEOTIDE SEQUENCE [LARGE SCALE GENOMIC DNA]</scope>
    <source>
        <strain evidence="3 4">DR6-1</strain>
    </source>
</reference>
<gene>
    <name evidence="3" type="ORF">H4281_06095</name>
</gene>
<dbReference type="EMBL" id="JACGZW010000002">
    <property type="protein sequence ID" value="MBB1152693.1"/>
    <property type="molecule type" value="Genomic_DNA"/>
</dbReference>
<evidence type="ECO:0000313" key="3">
    <source>
        <dbReference type="EMBL" id="MBB1152693.1"/>
    </source>
</evidence>
<name>A0A7W3VT34_9PSEU</name>
<evidence type="ECO:0000259" key="2">
    <source>
        <dbReference type="Pfam" id="PF08044"/>
    </source>
</evidence>
<comment type="caution">
    <text evidence="3">The sequence shown here is derived from an EMBL/GenBank/DDBJ whole genome shotgun (WGS) entry which is preliminary data.</text>
</comment>
<dbReference type="AlphaFoldDB" id="A0A7W3VT34"/>
<dbReference type="RefSeq" id="WP_182889877.1">
    <property type="nucleotide sequence ID" value="NZ_JACGZW010000002.1"/>
</dbReference>
<keyword evidence="1" id="KW-1133">Transmembrane helix</keyword>
<organism evidence="3 4">
    <name type="scientific">Amycolatopsis dendrobii</name>
    <dbReference type="NCBI Taxonomy" id="2760662"/>
    <lineage>
        <taxon>Bacteria</taxon>
        <taxon>Bacillati</taxon>
        <taxon>Actinomycetota</taxon>
        <taxon>Actinomycetes</taxon>
        <taxon>Pseudonocardiales</taxon>
        <taxon>Pseudonocardiaceae</taxon>
        <taxon>Amycolatopsis</taxon>
    </lineage>
</organism>
<keyword evidence="1" id="KW-0472">Membrane</keyword>
<sequence length="122" mass="13432">MTEDRPVRYSDAEREQTTKALNNAAGEGRLSLAEVEERVTAVYAARYRHELDEVVADLPAPAARPRWQPLLLLAGNQLVTEFGAAPPRRKLAVGILLMFAVATMVFLAAHGFADEGQHFGHH</sequence>
<keyword evidence="1" id="KW-0812">Transmembrane</keyword>
<protein>
    <submittedName>
        <fullName evidence="3">DUF1707 domain-containing protein</fullName>
    </submittedName>
</protein>
<dbReference type="PANTHER" id="PTHR40763">
    <property type="entry name" value="MEMBRANE PROTEIN-RELATED"/>
    <property type="match status" value="1"/>
</dbReference>
<dbReference type="InterPro" id="IPR012551">
    <property type="entry name" value="DUF1707_SHOCT-like"/>
</dbReference>
<evidence type="ECO:0000256" key="1">
    <source>
        <dbReference type="SAM" id="Phobius"/>
    </source>
</evidence>